<dbReference type="OrthoDB" id="5947716at2"/>
<feature type="region of interest" description="Disordered" evidence="1">
    <location>
        <begin position="1"/>
        <end position="42"/>
    </location>
</feature>
<dbReference type="Pfam" id="PF05235">
    <property type="entry name" value="CHAD"/>
    <property type="match status" value="1"/>
</dbReference>
<dbReference type="Gene3D" id="1.40.20.10">
    <property type="entry name" value="CHAD domain"/>
    <property type="match status" value="1"/>
</dbReference>
<reference evidence="3 4" key="1">
    <citation type="submission" date="2018-05" db="EMBL/GenBank/DDBJ databases">
        <title>Draft genome sequence of Rhodanobacter denitrificans Yn1 isolated from gold copper mine.</title>
        <authorList>
            <person name="Yang N."/>
            <person name="Mazhar H.S."/>
            <person name="Rensing C."/>
        </authorList>
    </citation>
    <scope>NUCLEOTIDE SEQUENCE [LARGE SCALE GENOMIC DNA]</scope>
    <source>
        <strain evidence="3 4">Yn1</strain>
    </source>
</reference>
<accession>A0A368KDE0</accession>
<feature type="domain" description="CHAD" evidence="2">
    <location>
        <begin position="43"/>
        <end position="315"/>
    </location>
</feature>
<sequence length="315" mass="35012">MEVSSAGRDMKEAPSHTTNRDTTLNLPCQGPAMPVPESTPSRAQPMAITPGGALAVLAGRECRAIDRALANTRNRHAGIHRARKGIRSLRAILALAEPMPDHATRRIDRRLRKLARGLSALRDAFVAMQTAQSLAVGGSAAPWHAPAVALEEVCNQALRSALATDPDFAARRSELGRIRQALSALPWERVSPQAMARALKRSQRRTKRSEDDARRRDTVGLLHRWRRRLRRLRLQLDAMAKASAMSPYVVDPAHPRRHMRELKRMTDALGRQQDLRLLRRHLARLDADHRSPAQLRLELRNATADAARATAELAG</sequence>
<dbReference type="Proteomes" id="UP000252387">
    <property type="component" value="Unassembled WGS sequence"/>
</dbReference>
<organism evidence="3 4">
    <name type="scientific">Rhodanobacter denitrificans</name>
    <dbReference type="NCBI Taxonomy" id="666685"/>
    <lineage>
        <taxon>Bacteria</taxon>
        <taxon>Pseudomonadati</taxon>
        <taxon>Pseudomonadota</taxon>
        <taxon>Gammaproteobacteria</taxon>
        <taxon>Lysobacterales</taxon>
        <taxon>Rhodanobacteraceae</taxon>
        <taxon>Rhodanobacter</taxon>
    </lineage>
</organism>
<evidence type="ECO:0000313" key="4">
    <source>
        <dbReference type="Proteomes" id="UP000252387"/>
    </source>
</evidence>
<comment type="caution">
    <text evidence="3">The sequence shown here is derived from an EMBL/GenBank/DDBJ whole genome shotgun (WGS) entry which is preliminary data.</text>
</comment>
<evidence type="ECO:0000259" key="2">
    <source>
        <dbReference type="PROSITE" id="PS51708"/>
    </source>
</evidence>
<feature type="compositionally biased region" description="Polar residues" evidence="1">
    <location>
        <begin position="15"/>
        <end position="26"/>
    </location>
</feature>
<keyword evidence="4" id="KW-1185">Reference proteome</keyword>
<evidence type="ECO:0000256" key="1">
    <source>
        <dbReference type="SAM" id="MobiDB-lite"/>
    </source>
</evidence>
<dbReference type="PANTHER" id="PTHR39339">
    <property type="entry name" value="SLR1444 PROTEIN"/>
    <property type="match status" value="1"/>
</dbReference>
<dbReference type="PANTHER" id="PTHR39339:SF1">
    <property type="entry name" value="CHAD DOMAIN-CONTAINING PROTEIN"/>
    <property type="match status" value="1"/>
</dbReference>
<feature type="region of interest" description="Disordered" evidence="1">
    <location>
        <begin position="195"/>
        <end position="215"/>
    </location>
</feature>
<evidence type="ECO:0000313" key="3">
    <source>
        <dbReference type="EMBL" id="RCS29929.1"/>
    </source>
</evidence>
<dbReference type="AlphaFoldDB" id="A0A368KDE0"/>
<protein>
    <submittedName>
        <fullName evidence="3">CHAD domain-containing protein</fullName>
    </submittedName>
</protein>
<proteinExistence type="predicted"/>
<gene>
    <name evidence="3" type="ORF">DEO45_07575</name>
</gene>
<dbReference type="EMBL" id="QFWQ01000005">
    <property type="protein sequence ID" value="RCS29929.1"/>
    <property type="molecule type" value="Genomic_DNA"/>
</dbReference>
<feature type="compositionally biased region" description="Basic residues" evidence="1">
    <location>
        <begin position="198"/>
        <end position="207"/>
    </location>
</feature>
<dbReference type="InterPro" id="IPR007899">
    <property type="entry name" value="CHAD_dom"/>
</dbReference>
<dbReference type="SMART" id="SM00880">
    <property type="entry name" value="CHAD"/>
    <property type="match status" value="1"/>
</dbReference>
<name>A0A368KDE0_9GAMM</name>
<dbReference type="InterPro" id="IPR038186">
    <property type="entry name" value="CHAD_dom_sf"/>
</dbReference>
<dbReference type="PROSITE" id="PS51708">
    <property type="entry name" value="CHAD"/>
    <property type="match status" value="1"/>
</dbReference>